<dbReference type="Proteomes" id="UP000279959">
    <property type="component" value="Chromosome"/>
</dbReference>
<evidence type="ECO:0000313" key="2">
    <source>
        <dbReference type="Proteomes" id="UP000279959"/>
    </source>
</evidence>
<dbReference type="KEGG" id="sami:SAMIE_1017570"/>
<protein>
    <submittedName>
        <fullName evidence="1">Uncharacterized protein</fullName>
    </submittedName>
</protein>
<evidence type="ECO:0000313" key="1">
    <source>
        <dbReference type="EMBL" id="BBD98256.1"/>
    </source>
</evidence>
<gene>
    <name evidence="1" type="ORF">SAMIE_1017570</name>
</gene>
<dbReference type="AlphaFoldDB" id="A0A494W4J2"/>
<dbReference type="RefSeq" id="WP_126516813.1">
    <property type="nucleotide sequence ID" value="NZ_AP018664.1"/>
</dbReference>
<sequence>MTHPYLARSQAWALALRTLMGYPPHQPTRQTMSFCTSGPRDFADIVHLTQLATQTRTDMLHLTFAELDDPEPCLVSLVLHQPLCVEWMPGCQLYAASDRAPVELLQGERRWCIDERNQLVSDKLPPRHLLVRGEQIAWARWRKAAVDMDGIELTGNKFVPQGKPLADALPTEAIKVVG</sequence>
<dbReference type="EMBL" id="AP018664">
    <property type="protein sequence ID" value="BBD98256.1"/>
    <property type="molecule type" value="Genomic_DNA"/>
</dbReference>
<name>A0A494W4J2_9SPHN</name>
<accession>A0A494W4J2</accession>
<reference evidence="1 2" key="1">
    <citation type="submission" date="2018-05" db="EMBL/GenBank/DDBJ databases">
        <title>Complete Genome Sequence of the Nonylphenol-Degrading Bacterium Sphingobium amiense DSM 16289T.</title>
        <authorList>
            <person name="Ootsuka M."/>
            <person name="Nishizawa T."/>
            <person name="Ohta H."/>
        </authorList>
    </citation>
    <scope>NUCLEOTIDE SEQUENCE [LARGE SCALE GENOMIC DNA]</scope>
    <source>
        <strain evidence="1 2">DSM 16289</strain>
    </source>
</reference>
<organism evidence="1 2">
    <name type="scientific">Sphingobium amiense</name>
    <dbReference type="NCBI Taxonomy" id="135719"/>
    <lineage>
        <taxon>Bacteria</taxon>
        <taxon>Pseudomonadati</taxon>
        <taxon>Pseudomonadota</taxon>
        <taxon>Alphaproteobacteria</taxon>
        <taxon>Sphingomonadales</taxon>
        <taxon>Sphingomonadaceae</taxon>
        <taxon>Sphingobium</taxon>
    </lineage>
</organism>
<keyword evidence="2" id="KW-1185">Reference proteome</keyword>
<proteinExistence type="predicted"/>